<keyword evidence="9" id="KW-0119">Carbohydrate metabolism</keyword>
<dbReference type="GO" id="GO:0071555">
    <property type="term" value="P:cell wall organization"/>
    <property type="evidence" value="ECO:0007669"/>
    <property type="project" value="UniProtKB-KW"/>
</dbReference>
<evidence type="ECO:0000256" key="12">
    <source>
        <dbReference type="ARBA" id="ARBA00023326"/>
    </source>
</evidence>
<dbReference type="InterPro" id="IPR006626">
    <property type="entry name" value="PbH1"/>
</dbReference>
<reference evidence="18 19" key="1">
    <citation type="submission" date="2024-01" db="EMBL/GenBank/DDBJ databases">
        <title>A draft genome for a cacao thread blight-causing isolate of Paramarasmius palmivorus.</title>
        <authorList>
            <person name="Baruah I.K."/>
            <person name="Bukari Y."/>
            <person name="Amoako-Attah I."/>
            <person name="Meinhardt L.W."/>
            <person name="Bailey B.A."/>
            <person name="Cohen S.P."/>
        </authorList>
    </citation>
    <scope>NUCLEOTIDE SEQUENCE [LARGE SCALE GENOMIC DNA]</scope>
    <source>
        <strain evidence="18 19">GH-12</strain>
    </source>
</reference>
<evidence type="ECO:0000256" key="15">
    <source>
        <dbReference type="ARBA" id="ARBA00048766"/>
    </source>
</evidence>
<comment type="catalytic activity">
    <reaction evidence="15">
        <text>[(1-&gt;4)-alpha-D-galacturonosyl](n) + H2O = alpha-D-galacturonate + [(1-&gt;4)-alpha-D-galacturonosyl](n-1)</text>
        <dbReference type="Rhea" id="RHEA:14117"/>
        <dbReference type="Rhea" id="RHEA-COMP:14570"/>
        <dbReference type="Rhea" id="RHEA-COMP:14572"/>
        <dbReference type="ChEBI" id="CHEBI:15377"/>
        <dbReference type="ChEBI" id="CHEBI:58658"/>
        <dbReference type="ChEBI" id="CHEBI:140523"/>
        <dbReference type="EC" id="3.2.1.67"/>
    </reaction>
</comment>
<keyword evidence="11" id="KW-0961">Cell wall biogenesis/degradation</keyword>
<dbReference type="GO" id="GO:0047911">
    <property type="term" value="F:galacturan 1,4-alpha-galacturonidase activity"/>
    <property type="evidence" value="ECO:0007669"/>
    <property type="project" value="UniProtKB-EC"/>
</dbReference>
<keyword evidence="4 17" id="KW-0732">Signal</keyword>
<keyword evidence="5" id="KW-0677">Repeat</keyword>
<evidence type="ECO:0000256" key="3">
    <source>
        <dbReference type="ARBA" id="ARBA00022525"/>
    </source>
</evidence>
<dbReference type="AlphaFoldDB" id="A0AAW0CRU6"/>
<feature type="signal peptide" evidence="17">
    <location>
        <begin position="1"/>
        <end position="19"/>
    </location>
</feature>
<keyword evidence="7" id="KW-1015">Disulfide bond</keyword>
<dbReference type="Gene3D" id="2.160.20.10">
    <property type="entry name" value="Single-stranded right-handed beta-helix, Pectin lyase-like"/>
    <property type="match status" value="1"/>
</dbReference>
<keyword evidence="8" id="KW-0325">Glycoprotein</keyword>
<proteinExistence type="inferred from homology"/>
<evidence type="ECO:0000313" key="19">
    <source>
        <dbReference type="Proteomes" id="UP001383192"/>
    </source>
</evidence>
<comment type="similarity">
    <text evidence="2 16">Belongs to the glycosyl hydrolase 28 family.</text>
</comment>
<dbReference type="InterPro" id="IPR012334">
    <property type="entry name" value="Pectin_lyas_fold"/>
</dbReference>
<keyword evidence="12" id="KW-0624">Polysaccharide degradation</keyword>
<dbReference type="Pfam" id="PF00295">
    <property type="entry name" value="Glyco_hydro_28"/>
    <property type="match status" value="1"/>
</dbReference>
<evidence type="ECO:0000256" key="16">
    <source>
        <dbReference type="RuleBase" id="RU361169"/>
    </source>
</evidence>
<accession>A0AAW0CRU6</accession>
<evidence type="ECO:0000256" key="8">
    <source>
        <dbReference type="ARBA" id="ARBA00023180"/>
    </source>
</evidence>
<evidence type="ECO:0000256" key="2">
    <source>
        <dbReference type="ARBA" id="ARBA00008834"/>
    </source>
</evidence>
<sequence length="448" mass="49021">MFNSFCILLTLASLAHVRAQGNCTLTASGGDDSPQIKEAFENCPTILIPEDQNLLLGTALDTTGLDRTHIRLLGTITLKDDVGYWRDNAFNVSYQNNSVAWMLGGKDVILDGEGKGTIFGNGQTFYDARIENDDLRPPHLLLPYLSENLVIRNLKIRQSPRWTILVHSSRNVLIHDLDIRSRSDTWARGRESNRETDGVDIYNSSYVTIHNLRVDNGDDCISFKPNATNIFISDIWCNGTHGVSVGSLGEYDGVKDIVQNIYVNNVTIENSENGPRIKTWAGAQRGYGYVDQVVFSNFQHVNNDSPLTIDNCYKTDADECLANPSNMTISNIYFNNQYGTASGKYGDIGAAMVCSVGRCIDIHVNNLNVSYVAQVLSLCYFAYIPASSAPSECGPVVYANHHLNIQGNAAYKFTSDAKTYGAGGIKTDNSTNEGVSCSNGSVVTNSSA</sequence>
<feature type="chain" id="PRO_5043384752" description="galacturonan 1,4-alpha-galacturonidase" evidence="17">
    <location>
        <begin position="20"/>
        <end position="448"/>
    </location>
</feature>
<keyword evidence="6 16" id="KW-0378">Hydrolase</keyword>
<evidence type="ECO:0000256" key="4">
    <source>
        <dbReference type="ARBA" id="ARBA00022729"/>
    </source>
</evidence>
<protein>
    <recommendedName>
        <fullName evidence="14">galacturonan 1,4-alpha-galacturonidase</fullName>
        <ecNumber evidence="14">3.2.1.67</ecNumber>
    </recommendedName>
</protein>
<organism evidence="18 19">
    <name type="scientific">Paramarasmius palmivorus</name>
    <dbReference type="NCBI Taxonomy" id="297713"/>
    <lineage>
        <taxon>Eukaryota</taxon>
        <taxon>Fungi</taxon>
        <taxon>Dikarya</taxon>
        <taxon>Basidiomycota</taxon>
        <taxon>Agaricomycotina</taxon>
        <taxon>Agaricomycetes</taxon>
        <taxon>Agaricomycetidae</taxon>
        <taxon>Agaricales</taxon>
        <taxon>Marasmiineae</taxon>
        <taxon>Marasmiaceae</taxon>
        <taxon>Paramarasmius</taxon>
    </lineage>
</organism>
<dbReference type="SUPFAM" id="SSF51126">
    <property type="entry name" value="Pectin lyase-like"/>
    <property type="match status" value="1"/>
</dbReference>
<keyword evidence="10 16" id="KW-0326">Glycosidase</keyword>
<dbReference type="GO" id="GO:0004650">
    <property type="term" value="F:polygalacturonase activity"/>
    <property type="evidence" value="ECO:0007669"/>
    <property type="project" value="InterPro"/>
</dbReference>
<evidence type="ECO:0000256" key="6">
    <source>
        <dbReference type="ARBA" id="ARBA00022801"/>
    </source>
</evidence>
<evidence type="ECO:0000256" key="1">
    <source>
        <dbReference type="ARBA" id="ARBA00004613"/>
    </source>
</evidence>
<evidence type="ECO:0000256" key="9">
    <source>
        <dbReference type="ARBA" id="ARBA00023277"/>
    </source>
</evidence>
<dbReference type="EC" id="3.2.1.67" evidence="14"/>
<name>A0AAW0CRU6_9AGAR</name>
<evidence type="ECO:0000256" key="5">
    <source>
        <dbReference type="ARBA" id="ARBA00022737"/>
    </source>
</evidence>
<keyword evidence="3" id="KW-0964">Secreted</keyword>
<keyword evidence="19" id="KW-1185">Reference proteome</keyword>
<comment type="subcellular location">
    <subcellularLocation>
        <location evidence="1">Secreted</location>
    </subcellularLocation>
</comment>
<gene>
    <name evidence="18" type="ORF">VNI00_009483</name>
</gene>
<dbReference type="Proteomes" id="UP001383192">
    <property type="component" value="Unassembled WGS sequence"/>
</dbReference>
<dbReference type="InterPro" id="IPR000743">
    <property type="entry name" value="Glyco_hydro_28"/>
</dbReference>
<dbReference type="InterPro" id="IPR011050">
    <property type="entry name" value="Pectin_lyase_fold/virulence"/>
</dbReference>
<dbReference type="PANTHER" id="PTHR31736">
    <property type="match status" value="1"/>
</dbReference>
<evidence type="ECO:0000256" key="10">
    <source>
        <dbReference type="ARBA" id="ARBA00023295"/>
    </source>
</evidence>
<evidence type="ECO:0000256" key="13">
    <source>
        <dbReference type="ARBA" id="ARBA00037312"/>
    </source>
</evidence>
<dbReference type="GO" id="GO:0005576">
    <property type="term" value="C:extracellular region"/>
    <property type="evidence" value="ECO:0007669"/>
    <property type="project" value="UniProtKB-SubCell"/>
</dbReference>
<comment type="function">
    <text evidence="13">Specific in hydrolyzing the terminal glycosidic bond of polygalacturonic acid and oligogalacturonates.</text>
</comment>
<dbReference type="SMART" id="SM00710">
    <property type="entry name" value="PbH1"/>
    <property type="match status" value="5"/>
</dbReference>
<evidence type="ECO:0000256" key="17">
    <source>
        <dbReference type="SAM" id="SignalP"/>
    </source>
</evidence>
<evidence type="ECO:0000256" key="7">
    <source>
        <dbReference type="ARBA" id="ARBA00023157"/>
    </source>
</evidence>
<evidence type="ECO:0000313" key="18">
    <source>
        <dbReference type="EMBL" id="KAK7040887.1"/>
    </source>
</evidence>
<comment type="caution">
    <text evidence="18">The sequence shown here is derived from an EMBL/GenBank/DDBJ whole genome shotgun (WGS) entry which is preliminary data.</text>
</comment>
<evidence type="ECO:0000256" key="14">
    <source>
        <dbReference type="ARBA" id="ARBA00038933"/>
    </source>
</evidence>
<dbReference type="PANTHER" id="PTHR31736:SF12">
    <property type="entry name" value="EXO-POLYGALACTURONASE, PUTATIVE-RELATED"/>
    <property type="match status" value="1"/>
</dbReference>
<dbReference type="EMBL" id="JAYKXP010000035">
    <property type="protein sequence ID" value="KAK7040887.1"/>
    <property type="molecule type" value="Genomic_DNA"/>
</dbReference>
<evidence type="ECO:0000256" key="11">
    <source>
        <dbReference type="ARBA" id="ARBA00023316"/>
    </source>
</evidence>
<dbReference type="GO" id="GO:0045490">
    <property type="term" value="P:pectin catabolic process"/>
    <property type="evidence" value="ECO:0007669"/>
    <property type="project" value="UniProtKB-ARBA"/>
</dbReference>